<gene>
    <name evidence="3" type="ordered locus">PCC7424_2008</name>
</gene>
<dbReference type="Proteomes" id="UP000002384">
    <property type="component" value="Chromosome"/>
</dbReference>
<protein>
    <submittedName>
        <fullName evidence="3">Uncharacterized protein</fullName>
    </submittedName>
</protein>
<name>B7KEY2_GLOC7</name>
<feature type="region of interest" description="Disordered" evidence="1">
    <location>
        <begin position="1"/>
        <end position="21"/>
    </location>
</feature>
<dbReference type="EMBL" id="CP001291">
    <property type="protein sequence ID" value="ACK70438.1"/>
    <property type="molecule type" value="Genomic_DNA"/>
</dbReference>
<dbReference type="STRING" id="65393.PCC7424_2008"/>
<reference evidence="4" key="1">
    <citation type="journal article" date="2011" name="MBio">
        <title>Novel metabolic attributes of the genus Cyanothece, comprising a group of unicellular nitrogen-fixing Cyanobacteria.</title>
        <authorList>
            <person name="Bandyopadhyay A."/>
            <person name="Elvitigala T."/>
            <person name="Welsh E."/>
            <person name="Stockel J."/>
            <person name="Liberton M."/>
            <person name="Min H."/>
            <person name="Sherman L.A."/>
            <person name="Pakrasi H.B."/>
        </authorList>
    </citation>
    <scope>NUCLEOTIDE SEQUENCE [LARGE SCALE GENOMIC DNA]</scope>
    <source>
        <strain evidence="4">PCC 7424</strain>
    </source>
</reference>
<feature type="transmembrane region" description="Helical" evidence="2">
    <location>
        <begin position="33"/>
        <end position="56"/>
    </location>
</feature>
<keyword evidence="2" id="KW-1133">Transmembrane helix</keyword>
<dbReference type="KEGG" id="cyc:PCC7424_2008"/>
<proteinExistence type="predicted"/>
<keyword evidence="2" id="KW-0472">Membrane</keyword>
<feature type="compositionally biased region" description="Polar residues" evidence="1">
    <location>
        <begin position="1"/>
        <end position="13"/>
    </location>
</feature>
<keyword evidence="2" id="KW-0812">Transmembrane</keyword>
<accession>B7KEY2</accession>
<dbReference type="AlphaFoldDB" id="B7KEY2"/>
<dbReference type="RefSeq" id="WP_015954044.1">
    <property type="nucleotide sequence ID" value="NC_011729.1"/>
</dbReference>
<evidence type="ECO:0000256" key="1">
    <source>
        <dbReference type="SAM" id="MobiDB-lite"/>
    </source>
</evidence>
<evidence type="ECO:0000313" key="3">
    <source>
        <dbReference type="EMBL" id="ACK70438.1"/>
    </source>
</evidence>
<evidence type="ECO:0000313" key="4">
    <source>
        <dbReference type="Proteomes" id="UP000002384"/>
    </source>
</evidence>
<evidence type="ECO:0000256" key="2">
    <source>
        <dbReference type="SAM" id="Phobius"/>
    </source>
</evidence>
<sequence length="58" mass="6266">MSENVNVNQNQDPSEPVLDESKLPVVKKPSVQYMASMFVGVVLIIVLAVAIVNGYFGS</sequence>
<keyword evidence="4" id="KW-1185">Reference proteome</keyword>
<dbReference type="HOGENOM" id="CLU_2971862_0_0_3"/>
<organism evidence="3 4">
    <name type="scientific">Gloeothece citriformis (strain PCC 7424)</name>
    <name type="common">Cyanothece sp. (strain PCC 7424)</name>
    <dbReference type="NCBI Taxonomy" id="65393"/>
    <lineage>
        <taxon>Bacteria</taxon>
        <taxon>Bacillati</taxon>
        <taxon>Cyanobacteriota</taxon>
        <taxon>Cyanophyceae</taxon>
        <taxon>Oscillatoriophycideae</taxon>
        <taxon>Chroococcales</taxon>
        <taxon>Aphanothecaceae</taxon>
        <taxon>Gloeothece</taxon>
        <taxon>Gloeothece citriformis</taxon>
    </lineage>
</organism>